<dbReference type="GO" id="GO:0044874">
    <property type="term" value="P:lipoprotein localization to outer membrane"/>
    <property type="evidence" value="ECO:0007669"/>
    <property type="project" value="TreeGrafter"/>
</dbReference>
<comment type="caution">
    <text evidence="10">The sequence shown here is derived from an EMBL/GenBank/DDBJ whole genome shotgun (WGS) entry which is preliminary data.</text>
</comment>
<dbReference type="EMBL" id="RAPN01000001">
    <property type="protein sequence ID" value="RKD90247.1"/>
    <property type="molecule type" value="Genomic_DNA"/>
</dbReference>
<comment type="similarity">
    <text evidence="2">Belongs to the ABC-4 integral membrane protein family. LolC/E subfamily.</text>
</comment>
<keyword evidence="5 7" id="KW-1133">Transmembrane helix</keyword>
<evidence type="ECO:0000256" key="6">
    <source>
        <dbReference type="ARBA" id="ARBA00023136"/>
    </source>
</evidence>
<dbReference type="Proteomes" id="UP000283387">
    <property type="component" value="Unassembled WGS sequence"/>
</dbReference>
<dbReference type="GO" id="GO:0098797">
    <property type="term" value="C:plasma membrane protein complex"/>
    <property type="evidence" value="ECO:0007669"/>
    <property type="project" value="TreeGrafter"/>
</dbReference>
<dbReference type="AlphaFoldDB" id="A0A419W473"/>
<evidence type="ECO:0000256" key="3">
    <source>
        <dbReference type="ARBA" id="ARBA00022475"/>
    </source>
</evidence>
<dbReference type="OrthoDB" id="9770036at2"/>
<feature type="transmembrane region" description="Helical" evidence="7">
    <location>
        <begin position="24"/>
        <end position="44"/>
    </location>
</feature>
<keyword evidence="4 7" id="KW-0812">Transmembrane</keyword>
<keyword evidence="11" id="KW-1185">Reference proteome</keyword>
<name>A0A419W473_9BACT</name>
<evidence type="ECO:0000256" key="4">
    <source>
        <dbReference type="ARBA" id="ARBA00022692"/>
    </source>
</evidence>
<feature type="transmembrane region" description="Helical" evidence="7">
    <location>
        <begin position="383"/>
        <end position="405"/>
    </location>
</feature>
<keyword evidence="3" id="KW-1003">Cell membrane</keyword>
<accession>A0A419W473</accession>
<evidence type="ECO:0000256" key="7">
    <source>
        <dbReference type="SAM" id="Phobius"/>
    </source>
</evidence>
<sequence length="421" mass="46274">MSKQKKQGSKVNRQIAGVHLTSKIWQTFVAVLGVTFGVSMYIFMNSFMNGVNATQDDLAFSTLAHVRIYNDDEVRTYDPVNDVFQEANTLVNLRNRKSIQYTEGIKNTSRIISIVEKQPEVAGVTPQLNFSVFFRNGSKKINGSISGVDVLGENELFGIADKVVEGDWNELETRKSGIILGKVLAQKLNVNVGDNVNVMTPEGVSKNYEVLGLIETSVKDIDKSRAYLNITTARQLQGENFDYSSDIQLNLNDKDRTAEIVRRLEPLVPYQVESWQTANQQMVAGSQLRNIIAIAVSLTILIVAGFGIYNIMNMTINEKIREIAILKAMGFSGKDILRIFLTQATVIGFVGGITGVGLGYGISSLVHRIPFKIAGLSTLPISYQLQDFVAALAFGIATTLLAGYLPARKASKIDPVVIIRG</sequence>
<evidence type="ECO:0000313" key="11">
    <source>
        <dbReference type="Proteomes" id="UP000283387"/>
    </source>
</evidence>
<dbReference type="RefSeq" id="WP_120271664.1">
    <property type="nucleotide sequence ID" value="NZ_RAPN01000001.1"/>
</dbReference>
<feature type="domain" description="MacB-like periplasmic core" evidence="9">
    <location>
        <begin position="27"/>
        <end position="266"/>
    </location>
</feature>
<dbReference type="Pfam" id="PF12704">
    <property type="entry name" value="MacB_PCD"/>
    <property type="match status" value="1"/>
</dbReference>
<proteinExistence type="inferred from homology"/>
<gene>
    <name evidence="10" type="ORF">BC643_0583</name>
</gene>
<feature type="domain" description="ABC3 transporter permease C-terminal" evidence="8">
    <location>
        <begin position="295"/>
        <end position="415"/>
    </location>
</feature>
<protein>
    <submittedName>
        <fullName evidence="10">Lipoprotein-releasing system permease protein</fullName>
    </submittedName>
</protein>
<reference evidence="10 11" key="1">
    <citation type="submission" date="2018-09" db="EMBL/GenBank/DDBJ databases">
        <title>Genomic Encyclopedia of Archaeal and Bacterial Type Strains, Phase II (KMG-II): from individual species to whole genera.</title>
        <authorList>
            <person name="Goeker M."/>
        </authorList>
    </citation>
    <scope>NUCLEOTIDE SEQUENCE [LARGE SCALE GENOMIC DNA]</scope>
    <source>
        <strain evidence="10 11">DSM 27148</strain>
    </source>
</reference>
<evidence type="ECO:0000256" key="1">
    <source>
        <dbReference type="ARBA" id="ARBA00004651"/>
    </source>
</evidence>
<keyword evidence="6 7" id="KW-0472">Membrane</keyword>
<evidence type="ECO:0000256" key="5">
    <source>
        <dbReference type="ARBA" id="ARBA00022989"/>
    </source>
</evidence>
<keyword evidence="10" id="KW-0449">Lipoprotein</keyword>
<evidence type="ECO:0000256" key="2">
    <source>
        <dbReference type="ARBA" id="ARBA00005236"/>
    </source>
</evidence>
<feature type="transmembrane region" description="Helical" evidence="7">
    <location>
        <begin position="291"/>
        <end position="312"/>
    </location>
</feature>
<dbReference type="InterPro" id="IPR025857">
    <property type="entry name" value="MacB_PCD"/>
</dbReference>
<evidence type="ECO:0000313" key="10">
    <source>
        <dbReference type="EMBL" id="RKD90247.1"/>
    </source>
</evidence>
<dbReference type="InterPro" id="IPR051447">
    <property type="entry name" value="Lipoprotein-release_system"/>
</dbReference>
<organism evidence="10 11">
    <name type="scientific">Mangrovibacterium diazotrophicum</name>
    <dbReference type="NCBI Taxonomy" id="1261403"/>
    <lineage>
        <taxon>Bacteria</taxon>
        <taxon>Pseudomonadati</taxon>
        <taxon>Bacteroidota</taxon>
        <taxon>Bacteroidia</taxon>
        <taxon>Marinilabiliales</taxon>
        <taxon>Prolixibacteraceae</taxon>
        <taxon>Mangrovibacterium</taxon>
    </lineage>
</organism>
<evidence type="ECO:0000259" key="8">
    <source>
        <dbReference type="Pfam" id="PF02687"/>
    </source>
</evidence>
<comment type="subcellular location">
    <subcellularLocation>
        <location evidence="1">Cell membrane</location>
        <topology evidence="1">Multi-pass membrane protein</topology>
    </subcellularLocation>
</comment>
<dbReference type="PANTHER" id="PTHR30489:SF0">
    <property type="entry name" value="LIPOPROTEIN-RELEASING SYSTEM TRANSMEMBRANE PROTEIN LOLE"/>
    <property type="match status" value="1"/>
</dbReference>
<dbReference type="Pfam" id="PF02687">
    <property type="entry name" value="FtsX"/>
    <property type="match status" value="1"/>
</dbReference>
<dbReference type="InterPro" id="IPR003838">
    <property type="entry name" value="ABC3_permease_C"/>
</dbReference>
<dbReference type="PANTHER" id="PTHR30489">
    <property type="entry name" value="LIPOPROTEIN-RELEASING SYSTEM TRANSMEMBRANE PROTEIN LOLE"/>
    <property type="match status" value="1"/>
</dbReference>
<evidence type="ECO:0000259" key="9">
    <source>
        <dbReference type="Pfam" id="PF12704"/>
    </source>
</evidence>
<feature type="transmembrane region" description="Helical" evidence="7">
    <location>
        <begin position="339"/>
        <end position="363"/>
    </location>
</feature>